<sequence length="204" mass="23343">MDKNTLQHTDVGLPTGNMFEQVRSKIMTVRETVVILDADIADLYGVETKRVNEAVKNNPDKFPSTYMFRLTREEMIFLRSKNPTAKISSKSRVLPAVFTERGLYMLATILKSKKAVNATFAIIETFANVRQLKRELRTLHQETDSHVQQSKMKHFGEMLSDIVMPDLETAETESTLELNFLIGKIKHTVKRVKKQNGSEHTETE</sequence>
<dbReference type="AlphaFoldDB" id="A0A6N3FDZ8"/>
<evidence type="ECO:0000313" key="3">
    <source>
        <dbReference type="EMBL" id="VYU50294.1"/>
    </source>
</evidence>
<proteinExistence type="predicted"/>
<dbReference type="InterPro" id="IPR018873">
    <property type="entry name" value="KilA-N_DNA-bd_domain"/>
</dbReference>
<gene>
    <name evidence="3" type="ORF">PCLFYP37_03147</name>
</gene>
<dbReference type="EMBL" id="CACRUT010000020">
    <property type="protein sequence ID" value="VYU50294.1"/>
    <property type="molecule type" value="Genomic_DNA"/>
</dbReference>
<dbReference type="RefSeq" id="WP_412442522.1">
    <property type="nucleotide sequence ID" value="NZ_CACRUT010000020.1"/>
</dbReference>
<feature type="coiled-coil region" evidence="1">
    <location>
        <begin position="122"/>
        <end position="149"/>
    </location>
</feature>
<reference evidence="3" key="1">
    <citation type="submission" date="2019-11" db="EMBL/GenBank/DDBJ databases">
        <authorList>
            <person name="Feng L."/>
        </authorList>
    </citation>
    <scope>NUCLEOTIDE SEQUENCE</scope>
    <source>
        <strain evidence="3">PclaraLFYP37</strain>
    </source>
</reference>
<dbReference type="Pfam" id="PF10543">
    <property type="entry name" value="ORF6N"/>
    <property type="match status" value="1"/>
</dbReference>
<accession>A0A6N3FDZ8</accession>
<organism evidence="3">
    <name type="scientific">Paraprevotella clara</name>
    <dbReference type="NCBI Taxonomy" id="454154"/>
    <lineage>
        <taxon>Bacteria</taxon>
        <taxon>Pseudomonadati</taxon>
        <taxon>Bacteroidota</taxon>
        <taxon>Bacteroidia</taxon>
        <taxon>Bacteroidales</taxon>
        <taxon>Prevotellaceae</taxon>
        <taxon>Paraprevotella</taxon>
    </lineage>
</organism>
<protein>
    <submittedName>
        <fullName evidence="3">ORF6N domain protein</fullName>
    </submittedName>
</protein>
<keyword evidence="1" id="KW-0175">Coiled coil</keyword>
<feature type="domain" description="KilA-N DNA-binding" evidence="2">
    <location>
        <begin position="24"/>
        <end position="109"/>
    </location>
</feature>
<name>A0A6N3FDZ8_9BACT</name>
<evidence type="ECO:0000256" key="1">
    <source>
        <dbReference type="SAM" id="Coils"/>
    </source>
</evidence>
<evidence type="ECO:0000259" key="2">
    <source>
        <dbReference type="Pfam" id="PF10543"/>
    </source>
</evidence>